<name>A0ABV6P4D8_9ACTN</name>
<dbReference type="PROSITE" id="PS00061">
    <property type="entry name" value="ADH_SHORT"/>
    <property type="match status" value="1"/>
</dbReference>
<dbReference type="PANTHER" id="PTHR43975:SF2">
    <property type="entry name" value="EG:BACR7A4.14 PROTEIN-RELATED"/>
    <property type="match status" value="1"/>
</dbReference>
<sequence length="250" mass="26087">MGLVVAVTGAGSGLGRALAVRLAADGTRLLLVGRRAERLLRTREDCLADGGKPGDIVTLPVDLAEPGAAAAVRDAAVAAFDGLDALVNNAAQARFGPLDDTDVDTFVRLLRVDLVAPAALIRCVAPLLRRSRGTVVNVGSIGGLLAVPGRSYYGAAKAGLHHLTRSLARELAPEIRVNAVLPGAVDTEMYDDLGIDDDAVARLRAEMVRTTPLGRMGRPEDVVPWIVMLLGPDATWMTGSLLVVDGGRSC</sequence>
<dbReference type="PRINTS" id="PR00080">
    <property type="entry name" value="SDRFAMILY"/>
</dbReference>
<dbReference type="InterPro" id="IPR036291">
    <property type="entry name" value="NAD(P)-bd_dom_sf"/>
</dbReference>
<dbReference type="Gene3D" id="3.40.50.720">
    <property type="entry name" value="NAD(P)-binding Rossmann-like Domain"/>
    <property type="match status" value="1"/>
</dbReference>
<protein>
    <submittedName>
        <fullName evidence="2">SDR family NAD(P)-dependent oxidoreductase</fullName>
        <ecNumber evidence="2">1.1.1.-</ecNumber>
    </submittedName>
</protein>
<dbReference type="GO" id="GO:0016491">
    <property type="term" value="F:oxidoreductase activity"/>
    <property type="evidence" value="ECO:0007669"/>
    <property type="project" value="UniProtKB-KW"/>
</dbReference>
<proteinExistence type="inferred from homology"/>
<evidence type="ECO:0000256" key="1">
    <source>
        <dbReference type="ARBA" id="ARBA00006484"/>
    </source>
</evidence>
<evidence type="ECO:0000313" key="2">
    <source>
        <dbReference type="EMBL" id="MFC0567897.1"/>
    </source>
</evidence>
<dbReference type="SUPFAM" id="SSF51735">
    <property type="entry name" value="NAD(P)-binding Rossmann-fold domains"/>
    <property type="match status" value="1"/>
</dbReference>
<comment type="caution">
    <text evidence="2">The sequence shown here is derived from an EMBL/GenBank/DDBJ whole genome shotgun (WGS) entry which is preliminary data.</text>
</comment>
<keyword evidence="3" id="KW-1185">Reference proteome</keyword>
<dbReference type="Proteomes" id="UP001589894">
    <property type="component" value="Unassembled WGS sequence"/>
</dbReference>
<dbReference type="EC" id="1.1.1.-" evidence="2"/>
<dbReference type="InterPro" id="IPR002347">
    <property type="entry name" value="SDR_fam"/>
</dbReference>
<dbReference type="PRINTS" id="PR00081">
    <property type="entry name" value="GDHRDH"/>
</dbReference>
<gene>
    <name evidence="2" type="ORF">ACFFHU_27610</name>
</gene>
<dbReference type="InterPro" id="IPR020904">
    <property type="entry name" value="Sc_DH/Rdtase_CS"/>
</dbReference>
<comment type="similarity">
    <text evidence="1">Belongs to the short-chain dehydrogenases/reductases (SDR) family.</text>
</comment>
<dbReference type="PANTHER" id="PTHR43975">
    <property type="entry name" value="ZGC:101858"/>
    <property type="match status" value="1"/>
</dbReference>
<accession>A0ABV6P4D8</accession>
<keyword evidence="2" id="KW-0560">Oxidoreductase</keyword>
<reference evidence="2 3" key="1">
    <citation type="submission" date="2024-09" db="EMBL/GenBank/DDBJ databases">
        <authorList>
            <person name="Sun Q."/>
            <person name="Mori K."/>
        </authorList>
    </citation>
    <scope>NUCLEOTIDE SEQUENCE [LARGE SCALE GENOMIC DNA]</scope>
    <source>
        <strain evidence="2 3">TBRC 2205</strain>
    </source>
</reference>
<dbReference type="CDD" id="cd05233">
    <property type="entry name" value="SDR_c"/>
    <property type="match status" value="1"/>
</dbReference>
<organism evidence="2 3">
    <name type="scientific">Plantactinospora siamensis</name>
    <dbReference type="NCBI Taxonomy" id="555372"/>
    <lineage>
        <taxon>Bacteria</taxon>
        <taxon>Bacillati</taxon>
        <taxon>Actinomycetota</taxon>
        <taxon>Actinomycetes</taxon>
        <taxon>Micromonosporales</taxon>
        <taxon>Micromonosporaceae</taxon>
        <taxon>Plantactinospora</taxon>
    </lineage>
</organism>
<dbReference type="RefSeq" id="WP_377343257.1">
    <property type="nucleotide sequence ID" value="NZ_JBHLUE010000026.1"/>
</dbReference>
<dbReference type="Pfam" id="PF13561">
    <property type="entry name" value="adh_short_C2"/>
    <property type="match status" value="1"/>
</dbReference>
<dbReference type="EMBL" id="JBHLUE010000026">
    <property type="protein sequence ID" value="MFC0567897.1"/>
    <property type="molecule type" value="Genomic_DNA"/>
</dbReference>
<evidence type="ECO:0000313" key="3">
    <source>
        <dbReference type="Proteomes" id="UP001589894"/>
    </source>
</evidence>